<evidence type="ECO:0000313" key="1">
    <source>
        <dbReference type="EMBL" id="KAK4314392.1"/>
    </source>
</evidence>
<organism evidence="1 2">
    <name type="scientific">Petrolisthes manimaculis</name>
    <dbReference type="NCBI Taxonomy" id="1843537"/>
    <lineage>
        <taxon>Eukaryota</taxon>
        <taxon>Metazoa</taxon>
        <taxon>Ecdysozoa</taxon>
        <taxon>Arthropoda</taxon>
        <taxon>Crustacea</taxon>
        <taxon>Multicrustacea</taxon>
        <taxon>Malacostraca</taxon>
        <taxon>Eumalacostraca</taxon>
        <taxon>Eucarida</taxon>
        <taxon>Decapoda</taxon>
        <taxon>Pleocyemata</taxon>
        <taxon>Anomura</taxon>
        <taxon>Galatheoidea</taxon>
        <taxon>Porcellanidae</taxon>
        <taxon>Petrolisthes</taxon>
    </lineage>
</organism>
<sequence>MRPVPKDGVVMGLKGT</sequence>
<proteinExistence type="predicted"/>
<keyword evidence="2" id="KW-1185">Reference proteome</keyword>
<reference evidence="1" key="1">
    <citation type="submission" date="2023-11" db="EMBL/GenBank/DDBJ databases">
        <title>Genome assemblies of two species of porcelain crab, Petrolisthes cinctipes and Petrolisthes manimaculis (Anomura: Porcellanidae).</title>
        <authorList>
            <person name="Angst P."/>
        </authorList>
    </citation>
    <scope>NUCLEOTIDE SEQUENCE</scope>
    <source>
        <strain evidence="1">PB745_02</strain>
        <tissue evidence="1">Gill</tissue>
    </source>
</reference>
<comment type="caution">
    <text evidence="1">The sequence shown here is derived from an EMBL/GenBank/DDBJ whole genome shotgun (WGS) entry which is preliminary data.</text>
</comment>
<protein>
    <submittedName>
        <fullName evidence="1">Uncharacterized protein</fullName>
    </submittedName>
</protein>
<dbReference type="AlphaFoldDB" id="A0AAE1PWP8"/>
<accession>A0AAE1PWP8</accession>
<dbReference type="Proteomes" id="UP001292094">
    <property type="component" value="Unassembled WGS sequence"/>
</dbReference>
<gene>
    <name evidence="1" type="ORF">Pmani_014315</name>
</gene>
<dbReference type="EMBL" id="JAWZYT010001226">
    <property type="protein sequence ID" value="KAK4314392.1"/>
    <property type="molecule type" value="Genomic_DNA"/>
</dbReference>
<name>A0AAE1PWP8_9EUCA</name>
<feature type="non-terminal residue" evidence="1">
    <location>
        <position position="16"/>
    </location>
</feature>
<evidence type="ECO:0000313" key="2">
    <source>
        <dbReference type="Proteomes" id="UP001292094"/>
    </source>
</evidence>